<dbReference type="EMBL" id="VSSQ01003943">
    <property type="protein sequence ID" value="MPM23037.1"/>
    <property type="molecule type" value="Genomic_DNA"/>
</dbReference>
<accession>A0A644Y4C3</accession>
<evidence type="ECO:0008006" key="2">
    <source>
        <dbReference type="Google" id="ProtNLM"/>
    </source>
</evidence>
<dbReference type="Gene3D" id="1.25.40.10">
    <property type="entry name" value="Tetratricopeptide repeat domain"/>
    <property type="match status" value="1"/>
</dbReference>
<organism evidence="1">
    <name type="scientific">bioreactor metagenome</name>
    <dbReference type="NCBI Taxonomy" id="1076179"/>
    <lineage>
        <taxon>unclassified sequences</taxon>
        <taxon>metagenomes</taxon>
        <taxon>ecological metagenomes</taxon>
    </lineage>
</organism>
<sequence>MDAANEILTPGRFFKRHSDIGGATMRVSKEGGFTMEKDLLTTIEQAKELISEKKYEECEALICAAMFEYPHDPIPHNLMGLMLESNNSHPEAMKHFRAAYALDPTYKPCTWNLECYGTFTMPHPCAYFEHDCKAG</sequence>
<dbReference type="SUPFAM" id="SSF48452">
    <property type="entry name" value="TPR-like"/>
    <property type="match status" value="1"/>
</dbReference>
<name>A0A644Y4C3_9ZZZZ</name>
<dbReference type="InterPro" id="IPR011990">
    <property type="entry name" value="TPR-like_helical_dom_sf"/>
</dbReference>
<comment type="caution">
    <text evidence="1">The sequence shown here is derived from an EMBL/GenBank/DDBJ whole genome shotgun (WGS) entry which is preliminary data.</text>
</comment>
<proteinExistence type="predicted"/>
<evidence type="ECO:0000313" key="1">
    <source>
        <dbReference type="EMBL" id="MPM23037.1"/>
    </source>
</evidence>
<protein>
    <recommendedName>
        <fullName evidence="2">Beta-barrel assembly-enhancing protease</fullName>
    </recommendedName>
</protein>
<gene>
    <name evidence="1" type="ORF">SDC9_69499</name>
</gene>
<reference evidence="1" key="1">
    <citation type="submission" date="2019-08" db="EMBL/GenBank/DDBJ databases">
        <authorList>
            <person name="Kucharzyk K."/>
            <person name="Murdoch R.W."/>
            <person name="Higgins S."/>
            <person name="Loffler F."/>
        </authorList>
    </citation>
    <scope>NUCLEOTIDE SEQUENCE</scope>
</reference>
<dbReference type="AlphaFoldDB" id="A0A644Y4C3"/>